<comment type="subcellular location">
    <subcellularLocation>
        <location evidence="1">Nucleus</location>
        <location evidence="1">Nucleolus</location>
    </subcellularLocation>
    <subcellularLocation>
        <location evidence="2">Nucleus</location>
        <location evidence="2">Nucleoplasm</location>
    </subcellularLocation>
</comment>
<feature type="compositionally biased region" description="Basic and acidic residues" evidence="11">
    <location>
        <begin position="4054"/>
        <end position="4063"/>
    </location>
</feature>
<evidence type="ECO:0000256" key="3">
    <source>
        <dbReference type="ARBA" id="ARBA00007188"/>
    </source>
</evidence>
<dbReference type="PANTHER" id="PTHR48103:SF2">
    <property type="entry name" value="MIDASIN"/>
    <property type="match status" value="1"/>
</dbReference>
<dbReference type="GO" id="GO:0016887">
    <property type="term" value="F:ATP hydrolysis activity"/>
    <property type="evidence" value="ECO:0007669"/>
    <property type="project" value="InterPro"/>
</dbReference>
<feature type="compositionally biased region" description="Acidic residues" evidence="11">
    <location>
        <begin position="4527"/>
        <end position="4569"/>
    </location>
</feature>
<dbReference type="InterPro" id="IPR003593">
    <property type="entry name" value="AAA+_ATPase"/>
</dbReference>
<feature type="compositionally biased region" description="Low complexity" evidence="11">
    <location>
        <begin position="4408"/>
        <end position="4419"/>
    </location>
</feature>
<keyword evidence="6 10" id="KW-0547">Nucleotide-binding</keyword>
<dbReference type="Pfam" id="PF17867">
    <property type="entry name" value="AAA_lid_7"/>
    <property type="match status" value="3"/>
</dbReference>
<dbReference type="PROSITE" id="PS50234">
    <property type="entry name" value="VWFA"/>
    <property type="match status" value="1"/>
</dbReference>
<comment type="similarity">
    <text evidence="3 10">Belongs to the midasin family.</text>
</comment>
<gene>
    <name evidence="13" type="primary">MDN1</name>
    <name evidence="13" type="ORF">BN1211_5577</name>
</gene>
<feature type="compositionally biased region" description="Acidic residues" evidence="11">
    <location>
        <begin position="4102"/>
        <end position="4156"/>
    </location>
</feature>
<dbReference type="GO" id="GO:0030687">
    <property type="term" value="C:preribosome, large subunit precursor"/>
    <property type="evidence" value="ECO:0007669"/>
    <property type="project" value="TreeGrafter"/>
</dbReference>
<dbReference type="FunFam" id="3.40.50.300:FF:000712">
    <property type="entry name" value="Midasin"/>
    <property type="match status" value="1"/>
</dbReference>
<evidence type="ECO:0000313" key="13">
    <source>
        <dbReference type="EMBL" id="CEP24689.1"/>
    </source>
</evidence>
<sequence>MSDTIKFNYSRALEKLRCFVEFYETRSIDGKALSFNTEKSITENLKALAIASLDPSLTTASLYSLEDIFLDFVSSWISLDSIEAQYIASKKLSCAVKGSVVLCSLGRVVSLAPQTRPLLELFLSQHDIFSQIEAHGENVSQVELRDILLAFYRLLYADCDRFITFVSPDTLAKILTWKESDLVVKFLAVKLLSKYLKLSETAQNDMLKNQVGDSSIIADYETDHNVDYRFLPILEAKRLANFEQLRIDGNTREREGKADIFIAIEPHMLGSLIVSVCGILVPKTHFDQTSSRSPDFVPTERSIDTLKALARNVQDNKPVIVVGSAGCGKTFLINELSKYLSCDRTMVKIHLGEQTDAKLLLGTYTSGDKPGSFEWRSGVLTTAVKEGRWVLIEDIDKAPTEVLSILLSLLEKRELTIPSRGEVIKAANGFQLLATIRLSDGTKKLIPDLIGLRLWNVLAVEDPSDEELRNILCVKFPLLTKMIPMFISLYESIQTTYRSKTFLVMNKGSHPRVISVRDLMKFCTRVNVIYQNNGITSNENLLESSVIDNIFSEAVDCFASAVNEESALDALINVIGEALQIASSRIQVFLNKHVPIFEDYDDRFILGRAHLTKAPNALYRKKNTGNNTSFARTNHSLRLMEQIGVAVQMTEPVLLVGETGTGKTTVVQQVAKQMNKSLTVINVSQQTETGDLLGGYKPVNTKTIAVPIQETFINLFHLTFSAKKNEKFEKMLIKCFNRNQWKNVIRLWNEAVKLANQVLSKNETDPEDEAPKKKRRLNADDKSALLAKWVDFKSLVKDFEVQSQTMENAFVFNFVEGALVKAVRNGDWLLLDEINLASPDTLESISDLLSDVASQRTILLSEKGEVESIQAHKDFRIFSCMNPATDVGKRDLPISIRSRFTEIYVHSPDGDIADLLQIIDRYISRFAVNDEWVGNDVAELYLQAKKLAQANEIVDGANQKPHFSIRTLTRTLLYVCDIVSIYGLRRSLYEGFSMSFLTLLDQKSGKILKPLIEKYTIGRLKNAKSVISQIPPAPSSEEGQFVQFKHYWMKKGPFDVVEDAHYIITPFVEKNLLNLVRATSGKRFPILIQGPTSAGKTSMVKYLADITGNKFVRINNHEHTDLQEYLGTYVSDDTGKLSFKEGILVEALRNGHWLVLDELNLAPTDVLEALNRLLDDNRELFIPETQEVVHPHPDFMLFATQNPPGLYGGRKVLSRAFRNRFLELHFDDIPQDELEVILRERCQIAPSYAKKIVDVYRQLSIQRQSSRLFEQKNSFATLRDLFRWATREAVGYEELAANGYMLLAERVRKPEEKLVVKETLEKVMRVKLDMDDYYSKLENKDLMEIESTVVWTKAMRRLSVLISAAIGNNEPVLLVGETGCGKTTVCQVLSQFNNKKLITVNAHQNTETGDLLGAQRPVRNKLELQRALYEKITGVLESIGIATKDTNPSELLTLFDSADLSTVSDDLKAEIAHDRANMNVLFEWTDGPLVQALRCGDYFLLDEISLADDSVLERLNSVLEPERSLLLAEKGSDDSFITAADGFQFLSTMNPGGDYGKKELSPALRNRFTEIWVPSMEDIADVQCIVENKLSMDLKYLAPIIVKFAESFGTRLGGNLTSGVLSLRDILAWVEFVNNSYIHTKSINGSMLHGAAMVFIDALGTNNTAHLAESEEKLNSQKLECVQELSQLLNEDLTKFYKGKIEVSLTDSSLKAGLFEIPRDIEQASEELFSFEAPTTATNAMRVIRAMQLKKPILLEGSPGVGKTSLISAISKATGSPLTRINLSEQTDLVDLFGSDAPVEGGKTGEFVWRDAPFLRAMKRGEWVLLDEMNLASQSVLEGLNACLDHRGEAYIPELDKSFPRHPNFKVFAAQNPQYQGGGRKGLPKSFVNRFTVVYVDILKADDLVLIAHHLYPNIAKDVCAKMISVISKLEEEVSLKKSWGTLGGPWEFNLRDTLRWLEIYNSPSILNSLSPVEFLNIIVTQRFRSEEDKKKATALVTEIFGESPNNDNLFVLGEAFIQSRKSLMKRSELLGMTSYSSLCHLQTNGAIVESALLAIQNNWPTILVGPSNSGKTDIVRYLATVCGTKVVEFSMNSDIDSMDILGGYEQLDLTRQITRVVNELVDVLCRVLATHFKFSSDIQQSNVACLELLKFLNSSHITVDNFDLLAMKFADFRRSVNFSEGVARIADTISSLSEKVHEKSVVSFEWFDGLLVKAVEQGYWLVLDNANLCSPSVLDRLNSLLETNGSLIINECSLPDGQPRVLKPHKDFRLFLTMNPKFGELSRAMRNRGVEIFLNDLNERGTEFDMKLLGRNEQSSELTLADMTIGSSCFVPVSKFVEPVDSSSYYLGLMCDTERTDVHQSASVVSSVIPFTSHSSLGLFSSTVQSCGEFNTAFSAYIEGIVDHIQYFAETGLSRAIYQLYTDIDGKAQSLLGGNVNYVTYQFLNPLWNSYVFDTITDGQCANPSEVIYLFEVASQVHKSITALESTELKGKNGKLNELNYLEQSAAAYNGREVKSAPRLNIFKLLRETLTFIRFSLFSNKTNPLESAGMFKVLHRLCIIWSSLYDSSSSKDEAKARVYQRMMKQNVEGTSGMANIEKFIELLESFESDLSLTRGLFMTPIWEKFRGTYPQTGQAWADHSDLLELISELDQVAFKQYSDADTNVTTLLSSVLDLHHIITAESTTPGSDIFDALKQGIANLERLSSELLIKRSHNFQECFQLLFNFAVSSSSNANDDLIQLSHYAGIGASALLTLENDIYPKVFDTLWLKSDVGYKSLTSDLFTDHFLQSVFSKIGNYNEFSGDQLEQTVRDSIVFSKQLVKNSQSILSNKVEEHRRIIINWYTKILALITKQDYTGMSISSLISVSQDVKDQFFQRINTSFLLPALELLSADVETGKLGQAWVLLSIGLIQLYVPDSTYDPAIEDHILYENYLKRAQFCTDVSVAMREVVSVNFGDEEILIERFCPSVEGEAKPEKPRVYRTKISIDNLFDEWSSFMNSTLDVDSLSAFLGKTESTELGLFEKQVELFQQNSSNFLERLSNKFKHFSDVNDIFKGYIFGLKLGFDLILETRKGQSTKYPVSPLWFVNPQSLAVREDIEIGFTIFRDFCKTMDVESPVAEQILRFMFDMLATSLGEKAVHDPKLEQVFQALYYRWSLRRSREEQKAAEEGSVFRYQDKSESDEDFKEMFPDFEEFVNVTDGVTIKSSTTIEDELVLLAQRYITVFLKKERFNLKELVNTGSEITKRILETSQEFKAGTIEPSKFASVLVKLSESIDAASTSVRSTDLDFYRGYSPRELKRSIEIIERLFGRVCDHLKQWPEHATLQILARICREYMSFPVRTPLARLIQKVEQIYTFVAEWEKYASSQVTLRENFDEMTTLIVSWRRLELSTWKSLFDNEDEIYKKDIGKWWFNLFETIILPVYSHEDDLNLIEVVSSLNLFISKSTIGQYRSRLDLLKAFSIHVEMISSDHKLNNTVKNLITFYDQFTPLIEDSLNNGRKKLQKEVEEVILLASWKDVNIDALKQSARRSHHSLYKIVRKYRDILGGSVTSLIEQGLSNSQKVICGKENIIASRFLHTDIDEVSKLCSAIKPFTARPQHLKNGVLINSNMLVYNNRVKNRTYPSLYEYSKFLLEEMERLKKETPTTLNDENKKMIAALKTQKMKLLSDTLRELKQIGLKTHLREDIHKLQSSASLILSESQSFSGTVLSSYDSYFFRIVDILPRLRASVSNVAEDVPPADAEKGLAVIENLIYCLIKNKKPLLQISFAYKALETVQQQLDGISQFDGELVSASVVLKTLADVEYILKWLPQVLSYAIEVCSVCTKLYGSTSDISIFHSMVNEVKEITLAFNKPWKFSTTSLTALDSVSTMINRFVKELEVWKTNSTVPFVGDIVINWLRTQNIAEVEKHEAKPANLVELDEILRKISSRVMVVFQKVTNVLNVPTVESEDDKWFTLTQRELSSISKSLHTSSIVKSFEELMDYLSKMSCTETSQVKTLLSFTNIFLKNYQDLLVIVLNKSKDNYVDVSRATYIFCSSLLNLAKDGFCSPEPPTESKDDDNLHDGTGLGDGEGAQNNSNDVEDDENLDDYAQEPNKEKDDKRDEDDDNDDAVDIEGDMAGDLENLSDQDDNDEKDDEDEDEQEDLDEEIDDLDDLDPNAVDDKMWDEEAKEDKKEKESESMPENSKDDDVKAKEDEEEPGDTKDKADDQNPQDNSQEPENDDDAEEEEEEDVGEQQDEVKNEEREELEQNVPETEALDLLDDINLDSENEDDDKENKDDIDDDIDDQMDVDEEEISDKDIDEQEAAEKNDQSEDEELADKEPDTEVATNEELEDDNNQDEDVKEEEEEAIKGAPEDSEDEELKENQAEDEKQQDDVQDENGDQMEGLEGADSGENNNEDVDPETAVEQQSGSHGQGAQAETQDEQEDVGASGSANQQQQDNERSEETTDSTRDDLRESLKQLGDSLKEFHRRHQEIQNASEHNDIAEQSANERPDEFEHVDGENTKNETQALGAANKDQVSAINDEMAIDDDEEVEVKAEEEEAPVAEGEAVSDEEMEDVGDNQEEADEFNGKTKGGFIGERKTEADVEDDFIKAEFSDEEESDEDIFDQSLLKPEVIDRDEDVVDIEKARELWRKSELETQDLAASLCEQLRLILEPTLSTKLKGDYKTGKRLNMKRIISYIASDFRKDKIWLRRTKPSKRQYQIMIAVDDSKSMSESKSVDLAFQSICLVSKALTQLESGGLSIVKFGEDTKVVHPFEKAFSAESGAKIFQKFDFQQTRTDIKKLVRESIDIFNNARTLGNADLWQLQIIISDGVCEDHATIQKLVRRAREEKIMLVFVIIDGINSDESIMDMSQVKYLPDANGNMVLKVDKYLDSFPFEFYVVVHDITELPKMLSLILRQYFSELASN</sequence>
<evidence type="ECO:0000256" key="9">
    <source>
        <dbReference type="ARBA" id="ARBA00023242"/>
    </source>
</evidence>
<evidence type="ECO:0000256" key="6">
    <source>
        <dbReference type="ARBA" id="ARBA00022741"/>
    </source>
</evidence>
<dbReference type="FunFam" id="3.40.50.300:FF:001053">
    <property type="entry name" value="Midasin"/>
    <property type="match status" value="1"/>
</dbReference>
<keyword evidence="9 10" id="KW-0539">Nucleus</keyword>
<dbReference type="CDD" id="cd00009">
    <property type="entry name" value="AAA"/>
    <property type="match status" value="2"/>
</dbReference>
<dbReference type="GO" id="GO:0005730">
    <property type="term" value="C:nucleolus"/>
    <property type="evidence" value="ECO:0007669"/>
    <property type="project" value="UniProtKB-SubCell"/>
</dbReference>
<evidence type="ECO:0000259" key="12">
    <source>
        <dbReference type="PROSITE" id="PS50234"/>
    </source>
</evidence>
<dbReference type="CDD" id="cd01460">
    <property type="entry name" value="vWA_midasin"/>
    <property type="match status" value="1"/>
</dbReference>
<evidence type="ECO:0000256" key="8">
    <source>
        <dbReference type="ARBA" id="ARBA00023186"/>
    </source>
</evidence>
<dbReference type="Pfam" id="PF07728">
    <property type="entry name" value="AAA_5"/>
    <property type="match status" value="8"/>
</dbReference>
<dbReference type="GO" id="GO:0005654">
    <property type="term" value="C:nucleoplasm"/>
    <property type="evidence" value="ECO:0007669"/>
    <property type="project" value="UniProtKB-SubCell"/>
</dbReference>
<feature type="compositionally biased region" description="Basic and acidic residues" evidence="11">
    <location>
        <begin position="4481"/>
        <end position="4506"/>
    </location>
</feature>
<dbReference type="InterPro" id="IPR012099">
    <property type="entry name" value="Midasin"/>
</dbReference>
<evidence type="ECO:0000256" key="2">
    <source>
        <dbReference type="ARBA" id="ARBA00004642"/>
    </source>
</evidence>
<feature type="domain" description="VWFA" evidence="12">
    <location>
        <begin position="4705"/>
        <end position="4900"/>
    </location>
</feature>
<evidence type="ECO:0000256" key="5">
    <source>
        <dbReference type="ARBA" id="ARBA00022553"/>
    </source>
</evidence>
<dbReference type="FunFam" id="3.40.50.300:FF:000142">
    <property type="entry name" value="Midasin"/>
    <property type="match status" value="1"/>
</dbReference>
<dbReference type="PIRSF" id="PIRSF010340">
    <property type="entry name" value="Midasin"/>
    <property type="match status" value="1"/>
</dbReference>
<dbReference type="EMBL" id="CDQK01000006">
    <property type="protein sequence ID" value="CEP24689.1"/>
    <property type="molecule type" value="Genomic_DNA"/>
</dbReference>
<keyword evidence="5" id="KW-0597">Phosphoprotein</keyword>
<dbReference type="InterPro" id="IPR048617">
    <property type="entry name" value="MDN1_AAA_lid_4"/>
</dbReference>
<keyword evidence="8 10" id="KW-0143">Chaperone</keyword>
<dbReference type="InterPro" id="IPR036465">
    <property type="entry name" value="vWFA_dom_sf"/>
</dbReference>
<dbReference type="InterPro" id="IPR002035">
    <property type="entry name" value="VWF_A"/>
</dbReference>
<dbReference type="GO" id="GO:0005524">
    <property type="term" value="F:ATP binding"/>
    <property type="evidence" value="ECO:0007669"/>
    <property type="project" value="UniProtKB-KW"/>
</dbReference>
<name>A0A0H5CJI9_CYBJN</name>
<evidence type="ECO:0000313" key="14">
    <source>
        <dbReference type="Proteomes" id="UP000038830"/>
    </source>
</evidence>
<dbReference type="InterPro" id="IPR040848">
    <property type="entry name" value="AAA_lid_7"/>
</dbReference>
<feature type="compositionally biased region" description="Acidic residues" evidence="11">
    <location>
        <begin position="4312"/>
        <end position="4348"/>
    </location>
</feature>
<keyword evidence="7 10" id="KW-0067">ATP-binding</keyword>
<dbReference type="GO" id="GO:0000027">
    <property type="term" value="P:ribosomal large subunit assembly"/>
    <property type="evidence" value="ECO:0007669"/>
    <property type="project" value="InterPro"/>
</dbReference>
<feature type="compositionally biased region" description="Basic and acidic residues" evidence="11">
    <location>
        <begin position="4363"/>
        <end position="4374"/>
    </location>
</feature>
<dbReference type="SUPFAM" id="SSF53300">
    <property type="entry name" value="vWA-like"/>
    <property type="match status" value="1"/>
</dbReference>
<protein>
    <recommendedName>
        <fullName evidence="4 10">Midasin</fullName>
    </recommendedName>
</protein>
<feature type="compositionally biased region" description="Acidic residues" evidence="11">
    <location>
        <begin position="4216"/>
        <end position="4236"/>
    </location>
</feature>
<dbReference type="InterPro" id="IPR025662">
    <property type="entry name" value="Sigma_54_int_dom_ATP-bd_1"/>
</dbReference>
<accession>A0A0H5CJI9</accession>
<dbReference type="SUPFAM" id="SSF52540">
    <property type="entry name" value="P-loop containing nucleoside triphosphate hydrolases"/>
    <property type="match status" value="6"/>
</dbReference>
<reference evidence="14" key="1">
    <citation type="journal article" date="2015" name="J. Biotechnol.">
        <title>The structure of the Cyberlindnera jadinii genome and its relation to Candida utilis analyzed by the occurrence of single nucleotide polymorphisms.</title>
        <authorList>
            <person name="Rupp O."/>
            <person name="Brinkrolf K."/>
            <person name="Buerth C."/>
            <person name="Kunigo M."/>
            <person name="Schneider J."/>
            <person name="Jaenicke S."/>
            <person name="Goesmann A."/>
            <person name="Puehler A."/>
            <person name="Jaeger K.-E."/>
            <person name="Ernst J.F."/>
        </authorList>
    </citation>
    <scope>NUCLEOTIDE SEQUENCE [LARGE SCALE GENOMIC DNA]</scope>
    <source>
        <strain evidence="14">ATCC 18201 / CBS 1600 / BCRC 20928 / JCM 3617 / NBRC 0987 / NRRL Y-1542</strain>
    </source>
</reference>
<dbReference type="FunFam" id="3.40.50.300:FF:001368">
    <property type="entry name" value="Midasin"/>
    <property type="match status" value="1"/>
</dbReference>
<feature type="compositionally biased region" description="Basic and acidic residues" evidence="11">
    <location>
        <begin position="4440"/>
        <end position="4459"/>
    </location>
</feature>
<organism evidence="13 14">
    <name type="scientific">Cyberlindnera jadinii (strain ATCC 18201 / CBS 1600 / BCRC 20928 / JCM 3617 / NBRC 0987 / NRRL Y-1542)</name>
    <name type="common">Torula yeast</name>
    <name type="synonym">Candida utilis</name>
    <dbReference type="NCBI Taxonomy" id="983966"/>
    <lineage>
        <taxon>Eukaryota</taxon>
        <taxon>Fungi</taxon>
        <taxon>Dikarya</taxon>
        <taxon>Ascomycota</taxon>
        <taxon>Saccharomycotina</taxon>
        <taxon>Saccharomycetes</taxon>
        <taxon>Phaffomycetales</taxon>
        <taxon>Phaffomycetaceae</taxon>
        <taxon>Cyberlindnera</taxon>
    </lineage>
</organism>
<comment type="function">
    <text evidence="10">Nuclear chaperone required for maturation and nuclear export of pre-60S ribosome subunits.</text>
</comment>
<dbReference type="InterPro" id="IPR041190">
    <property type="entry name" value="Midasin_AAA_lid_5"/>
</dbReference>
<dbReference type="InterPro" id="IPR011704">
    <property type="entry name" value="ATPase_dyneun-rel_AAA"/>
</dbReference>
<feature type="region of interest" description="Disordered" evidence="11">
    <location>
        <begin position="4050"/>
        <end position="4578"/>
    </location>
</feature>
<dbReference type="PANTHER" id="PTHR48103">
    <property type="entry name" value="MIDASIN-RELATED"/>
    <property type="match status" value="1"/>
</dbReference>
<feature type="compositionally biased region" description="Acidic residues" evidence="11">
    <location>
        <begin position="4255"/>
        <end position="4304"/>
    </location>
</feature>
<evidence type="ECO:0000256" key="7">
    <source>
        <dbReference type="ARBA" id="ARBA00022840"/>
    </source>
</evidence>
<evidence type="ECO:0000256" key="4">
    <source>
        <dbReference type="ARBA" id="ARBA00017143"/>
    </source>
</evidence>
<dbReference type="Pfam" id="PF17865">
    <property type="entry name" value="AAA_lid_5"/>
    <property type="match status" value="1"/>
</dbReference>
<proteinExistence type="inferred from homology"/>
<dbReference type="InterPro" id="IPR027417">
    <property type="entry name" value="P-loop_NTPase"/>
</dbReference>
<dbReference type="FunFam" id="3.40.50.300:FF:000582">
    <property type="entry name" value="Midasin"/>
    <property type="match status" value="1"/>
</dbReference>
<feature type="compositionally biased region" description="Acidic residues" evidence="11">
    <location>
        <begin position="4080"/>
        <end position="4091"/>
    </location>
</feature>
<dbReference type="Pfam" id="PF21108">
    <property type="entry name" value="MDN1_4th"/>
    <property type="match status" value="1"/>
</dbReference>
<dbReference type="SMART" id="SM00382">
    <property type="entry name" value="AAA"/>
    <property type="match status" value="6"/>
</dbReference>
<dbReference type="GO" id="GO:0000055">
    <property type="term" value="P:ribosomal large subunit export from nucleus"/>
    <property type="evidence" value="ECO:0007669"/>
    <property type="project" value="TreeGrafter"/>
</dbReference>
<evidence type="ECO:0000256" key="11">
    <source>
        <dbReference type="SAM" id="MobiDB-lite"/>
    </source>
</evidence>
<dbReference type="Proteomes" id="UP000038830">
    <property type="component" value="Unassembled WGS sequence"/>
</dbReference>
<dbReference type="Gene3D" id="3.40.50.300">
    <property type="entry name" value="P-loop containing nucleotide triphosphate hydrolases"/>
    <property type="match status" value="6"/>
</dbReference>
<feature type="compositionally biased region" description="Basic and acidic residues" evidence="11">
    <location>
        <begin position="4160"/>
        <end position="4208"/>
    </location>
</feature>
<evidence type="ECO:0000256" key="10">
    <source>
        <dbReference type="PIRNR" id="PIRNR010340"/>
    </source>
</evidence>
<evidence type="ECO:0000256" key="1">
    <source>
        <dbReference type="ARBA" id="ARBA00004604"/>
    </source>
</evidence>
<dbReference type="PROSITE" id="PS00675">
    <property type="entry name" value="SIGMA54_INTERACT_1"/>
    <property type="match status" value="1"/>
</dbReference>
<dbReference type="Gene3D" id="3.40.50.410">
    <property type="entry name" value="von Willebrand factor, type A domain"/>
    <property type="match status" value="1"/>
</dbReference>